<dbReference type="InterPro" id="IPR010349">
    <property type="entry name" value="Asparaginase_II"/>
</dbReference>
<dbReference type="Pfam" id="PF06089">
    <property type="entry name" value="Asparaginase_II"/>
    <property type="match status" value="1"/>
</dbReference>
<sequence length="333" mass="35351">MINPVLVETVRGGIVDLRHRGAVAVSDADGRLVWSTGDVERPVYPRSAIKLFQALPLVESGAADRYGLNDKQLAFACSSHSAEEGHVSTAEAMLKAAGLGEADLECGAHWPLFSQQALIDFARSGKTPNNLHNNCSGKHAGFLCAACHQGLEPVGYVNAAHEIQRQARAAQEDMTGFPLGDEMGGIDGCSIPAYAFPLRSLAYGFARAATGNRLGVERAKAAKRLMDACMANPWFTAGTERFCTRIMEAGEGRIFAKTGADGAYVAALPGAGLGIALKCDDGSGQAAEIMLASVLLRLLGQDDDLRVRLEPLASRTIRNWKGIEVAEMRPVSA</sequence>
<evidence type="ECO:0000313" key="1">
    <source>
        <dbReference type="EMBL" id="QKV18696.1"/>
    </source>
</evidence>
<gene>
    <name evidence="1" type="ORF">HTY61_09665</name>
</gene>
<organism evidence="1 2">
    <name type="scientific">Oricola thermophila</name>
    <dbReference type="NCBI Taxonomy" id="2742145"/>
    <lineage>
        <taxon>Bacteria</taxon>
        <taxon>Pseudomonadati</taxon>
        <taxon>Pseudomonadota</taxon>
        <taxon>Alphaproteobacteria</taxon>
        <taxon>Hyphomicrobiales</taxon>
        <taxon>Ahrensiaceae</taxon>
        <taxon>Oricola</taxon>
    </lineage>
</organism>
<dbReference type="RefSeq" id="WP_175276589.1">
    <property type="nucleotide sequence ID" value="NZ_CP054836.1"/>
</dbReference>
<dbReference type="EMBL" id="CP054836">
    <property type="protein sequence ID" value="QKV18696.1"/>
    <property type="molecule type" value="Genomic_DNA"/>
</dbReference>
<evidence type="ECO:0000313" key="2">
    <source>
        <dbReference type="Proteomes" id="UP000509367"/>
    </source>
</evidence>
<reference evidence="1 2" key="1">
    <citation type="submission" date="2020-06" db="EMBL/GenBank/DDBJ databases">
        <title>Oricola thermophila sp. nov. isolated from a tidal sediments.</title>
        <authorList>
            <person name="Kwon K.K."/>
            <person name="Yang S.-H."/>
            <person name="Park M.-J."/>
        </authorList>
    </citation>
    <scope>NUCLEOTIDE SEQUENCE [LARGE SCALE GENOMIC DNA]</scope>
    <source>
        <strain evidence="1 2">MEBiC13590</strain>
    </source>
</reference>
<name>A0A6N1VCH3_9HYPH</name>
<dbReference type="PANTHER" id="PTHR42110:SF1">
    <property type="entry name" value="L-ASPARAGINASE, PUTATIVE (AFU_ORTHOLOGUE AFUA_3G11890)-RELATED"/>
    <property type="match status" value="1"/>
</dbReference>
<dbReference type="Proteomes" id="UP000509367">
    <property type="component" value="Chromosome"/>
</dbReference>
<dbReference type="AlphaFoldDB" id="A0A6N1VCH3"/>
<dbReference type="KEGG" id="orm:HTY61_09665"/>
<keyword evidence="2" id="KW-1185">Reference proteome</keyword>
<accession>A0A6N1VCH3</accession>
<protein>
    <submittedName>
        <fullName evidence="1">Asparaginase</fullName>
    </submittedName>
</protein>
<dbReference type="PANTHER" id="PTHR42110">
    <property type="entry name" value="L-ASPARAGINASE, PUTATIVE (AFU_ORTHOLOGUE AFUA_3G11890)-RELATED"/>
    <property type="match status" value="1"/>
</dbReference>
<proteinExistence type="predicted"/>